<protein>
    <submittedName>
        <fullName evidence="10">Uncharacterized protein</fullName>
    </submittedName>
</protein>
<comment type="caution">
    <text evidence="10">The sequence shown here is derived from an EMBL/GenBank/DDBJ whole genome shotgun (WGS) entry which is preliminary data.</text>
</comment>
<keyword evidence="11" id="KW-1185">Reference proteome</keyword>
<comment type="subcellular location">
    <subcellularLocation>
        <location evidence="1">Membrane</location>
    </subcellularLocation>
</comment>
<proteinExistence type="inferred from homology"/>
<feature type="region of interest" description="Disordered" evidence="8">
    <location>
        <begin position="103"/>
        <end position="154"/>
    </location>
</feature>
<dbReference type="PANTHER" id="PTHR15858">
    <property type="entry name" value="IMMEDIATE EARLY RESPONSE 3-INTERACTING PROTEIN 1"/>
    <property type="match status" value="1"/>
</dbReference>
<dbReference type="Pfam" id="PF08571">
    <property type="entry name" value="Yos1"/>
    <property type="match status" value="1"/>
</dbReference>
<dbReference type="PANTHER" id="PTHR15858:SF0">
    <property type="entry name" value="IMMEDIATE EARLY RESPONSE 3-INTERACTING PROTEIN 1"/>
    <property type="match status" value="1"/>
</dbReference>
<evidence type="ECO:0000256" key="1">
    <source>
        <dbReference type="ARBA" id="ARBA00004370"/>
    </source>
</evidence>
<keyword evidence="4" id="KW-0653">Protein transport</keyword>
<organism evidence="10 11">
    <name type="scientific">Diaporthe vaccinii</name>
    <dbReference type="NCBI Taxonomy" id="105482"/>
    <lineage>
        <taxon>Eukaryota</taxon>
        <taxon>Fungi</taxon>
        <taxon>Dikarya</taxon>
        <taxon>Ascomycota</taxon>
        <taxon>Pezizomycotina</taxon>
        <taxon>Sordariomycetes</taxon>
        <taxon>Sordariomycetidae</taxon>
        <taxon>Diaporthales</taxon>
        <taxon>Diaporthaceae</taxon>
        <taxon>Diaporthe</taxon>
        <taxon>Diaporthe eres species complex</taxon>
    </lineage>
</organism>
<reference evidence="10 11" key="1">
    <citation type="submission" date="2024-03" db="EMBL/GenBank/DDBJ databases">
        <title>A high-quality draft genome sequence of Diaporthe vaccinii, a causative agent of upright dieback and viscid rot disease in cranberry plants.</title>
        <authorList>
            <person name="Sarrasin M."/>
            <person name="Lang B.F."/>
            <person name="Burger G."/>
        </authorList>
    </citation>
    <scope>NUCLEOTIDE SEQUENCE [LARGE SCALE GENOMIC DNA]</scope>
    <source>
        <strain evidence="10 11">IS7</strain>
    </source>
</reference>
<evidence type="ECO:0000256" key="3">
    <source>
        <dbReference type="ARBA" id="ARBA00022692"/>
    </source>
</evidence>
<dbReference type="InterPro" id="IPR013880">
    <property type="entry name" value="Yos1"/>
</dbReference>
<evidence type="ECO:0000313" key="11">
    <source>
        <dbReference type="Proteomes" id="UP001600888"/>
    </source>
</evidence>
<dbReference type="Proteomes" id="UP001600888">
    <property type="component" value="Unassembled WGS sequence"/>
</dbReference>
<dbReference type="EMBL" id="JBAWTH010000020">
    <property type="protein sequence ID" value="KAL2287298.1"/>
    <property type="molecule type" value="Genomic_DNA"/>
</dbReference>
<feature type="compositionally biased region" description="Basic and acidic residues" evidence="8">
    <location>
        <begin position="113"/>
        <end position="122"/>
    </location>
</feature>
<evidence type="ECO:0000256" key="7">
    <source>
        <dbReference type="ARBA" id="ARBA00024203"/>
    </source>
</evidence>
<evidence type="ECO:0000256" key="6">
    <source>
        <dbReference type="ARBA" id="ARBA00023136"/>
    </source>
</evidence>
<accession>A0ABR4EY02</accession>
<keyword evidence="6 9" id="KW-0472">Membrane</keyword>
<keyword evidence="2" id="KW-0813">Transport</keyword>
<gene>
    <name evidence="10" type="ORF">FJTKL_05793</name>
</gene>
<sequence>MGFISGILYVVILILNAMCILSEDRFLARINLSPKSIDPTFGQSGADASVWSKVASLISSVRMVVRCTFGPQSHPFVASPSPSGFRRPAVWAQDPYIERRADTKTHTANSPSDIRKCRDNSLRADPGMSGPVGNAARRTILPGEPRGQAESHGPTGAGQGGCILMCHSSCVYYWGILSGGWGKAGNTWLKSSMLGVRAWRQGVGREKGRGWHVY</sequence>
<keyword evidence="5 9" id="KW-1133">Transmembrane helix</keyword>
<comment type="similarity">
    <text evidence="7">Belongs to the YOS1 family.</text>
</comment>
<evidence type="ECO:0000256" key="9">
    <source>
        <dbReference type="SAM" id="Phobius"/>
    </source>
</evidence>
<evidence type="ECO:0000313" key="10">
    <source>
        <dbReference type="EMBL" id="KAL2287298.1"/>
    </source>
</evidence>
<evidence type="ECO:0000256" key="5">
    <source>
        <dbReference type="ARBA" id="ARBA00022989"/>
    </source>
</evidence>
<name>A0ABR4EY02_9PEZI</name>
<evidence type="ECO:0000256" key="4">
    <source>
        <dbReference type="ARBA" id="ARBA00022927"/>
    </source>
</evidence>
<evidence type="ECO:0000256" key="2">
    <source>
        <dbReference type="ARBA" id="ARBA00022448"/>
    </source>
</evidence>
<feature type="transmembrane region" description="Helical" evidence="9">
    <location>
        <begin position="6"/>
        <end position="22"/>
    </location>
</feature>
<keyword evidence="3 9" id="KW-0812">Transmembrane</keyword>
<evidence type="ECO:0000256" key="8">
    <source>
        <dbReference type="SAM" id="MobiDB-lite"/>
    </source>
</evidence>